<evidence type="ECO:0000313" key="8">
    <source>
        <dbReference type="EMBL" id="KRN78893.1"/>
    </source>
</evidence>
<reference evidence="8 9" key="1">
    <citation type="journal article" date="2015" name="Genome Announc.">
        <title>Expanding the biotechnology potential of lactobacilli through comparative genomics of 213 strains and associated genera.</title>
        <authorList>
            <person name="Sun Z."/>
            <person name="Harris H.M."/>
            <person name="McCann A."/>
            <person name="Guo C."/>
            <person name="Argimon S."/>
            <person name="Zhang W."/>
            <person name="Yang X."/>
            <person name="Jeffery I.B."/>
            <person name="Cooney J.C."/>
            <person name="Kagawa T.F."/>
            <person name="Liu W."/>
            <person name="Song Y."/>
            <person name="Salvetti E."/>
            <person name="Wrobel A."/>
            <person name="Rasinkangas P."/>
            <person name="Parkhill J."/>
            <person name="Rea M.C."/>
            <person name="O'Sullivan O."/>
            <person name="Ritari J."/>
            <person name="Douillard F.P."/>
            <person name="Paul Ross R."/>
            <person name="Yang R."/>
            <person name="Briner A.E."/>
            <person name="Felis G.E."/>
            <person name="de Vos W.M."/>
            <person name="Barrangou R."/>
            <person name="Klaenhammer T.R."/>
            <person name="Caufield P.W."/>
            <person name="Cui Y."/>
            <person name="Zhang H."/>
            <person name="O'Toole P.W."/>
        </authorList>
    </citation>
    <scope>NUCLEOTIDE SEQUENCE [LARGE SCALE GENOMIC DNA]</scope>
    <source>
        <strain evidence="8 9">DSM 20690</strain>
    </source>
</reference>
<dbReference type="AlphaFoldDB" id="A0A0R2JXQ9"/>
<evidence type="ECO:0000256" key="3">
    <source>
        <dbReference type="ARBA" id="ARBA00022692"/>
    </source>
</evidence>
<feature type="transmembrane region" description="Helical" evidence="7">
    <location>
        <begin position="422"/>
        <end position="439"/>
    </location>
</feature>
<evidence type="ECO:0000313" key="9">
    <source>
        <dbReference type="Proteomes" id="UP000051565"/>
    </source>
</evidence>
<evidence type="ECO:0000256" key="6">
    <source>
        <dbReference type="SAM" id="MobiDB-lite"/>
    </source>
</evidence>
<dbReference type="Proteomes" id="UP000051565">
    <property type="component" value="Unassembled WGS sequence"/>
</dbReference>
<feature type="transmembrane region" description="Helical" evidence="7">
    <location>
        <begin position="483"/>
        <end position="509"/>
    </location>
</feature>
<dbReference type="PIRSF" id="PIRSF038958">
    <property type="entry name" value="PG_synth_SpoVB"/>
    <property type="match status" value="1"/>
</dbReference>
<evidence type="ECO:0000256" key="4">
    <source>
        <dbReference type="ARBA" id="ARBA00022989"/>
    </source>
</evidence>
<dbReference type="STRING" id="53444.AYR59_04925"/>
<feature type="transmembrane region" description="Helical" evidence="7">
    <location>
        <begin position="515"/>
        <end position="535"/>
    </location>
</feature>
<keyword evidence="2" id="KW-1003">Cell membrane</keyword>
<evidence type="ECO:0000256" key="5">
    <source>
        <dbReference type="ARBA" id="ARBA00023136"/>
    </source>
</evidence>
<dbReference type="PANTHER" id="PTHR30250">
    <property type="entry name" value="PST FAMILY PREDICTED COLANIC ACID TRANSPORTER"/>
    <property type="match status" value="1"/>
</dbReference>
<dbReference type="CDD" id="cd13124">
    <property type="entry name" value="MATE_SpoVB_like"/>
    <property type="match status" value="1"/>
</dbReference>
<feature type="transmembrane region" description="Helical" evidence="7">
    <location>
        <begin position="389"/>
        <end position="410"/>
    </location>
</feature>
<dbReference type="PANTHER" id="PTHR30250:SF21">
    <property type="entry name" value="LIPID II FLIPPASE MURJ"/>
    <property type="match status" value="1"/>
</dbReference>
<keyword evidence="4 7" id="KW-1133">Transmembrane helix</keyword>
<dbReference type="GO" id="GO:0005886">
    <property type="term" value="C:plasma membrane"/>
    <property type="evidence" value="ECO:0007669"/>
    <property type="project" value="UniProtKB-SubCell"/>
</dbReference>
<dbReference type="InterPro" id="IPR024923">
    <property type="entry name" value="PG_synth_SpoVB"/>
</dbReference>
<dbReference type="InterPro" id="IPR002797">
    <property type="entry name" value="Polysacc_synth"/>
</dbReference>
<comment type="caution">
    <text evidence="8">The sequence shown here is derived from an EMBL/GenBank/DDBJ whole genome shotgun (WGS) entry which is preliminary data.</text>
</comment>
<dbReference type="InterPro" id="IPR050833">
    <property type="entry name" value="Poly_Biosynth_Transport"/>
</dbReference>
<feature type="transmembrane region" description="Helical" evidence="7">
    <location>
        <begin position="186"/>
        <end position="205"/>
    </location>
</feature>
<feature type="compositionally biased region" description="Acidic residues" evidence="6">
    <location>
        <begin position="1"/>
        <end position="17"/>
    </location>
</feature>
<evidence type="ECO:0000256" key="2">
    <source>
        <dbReference type="ARBA" id="ARBA00022475"/>
    </source>
</evidence>
<accession>A0A0R2JXQ9</accession>
<feature type="transmembrane region" description="Helical" evidence="7">
    <location>
        <begin position="143"/>
        <end position="165"/>
    </location>
</feature>
<feature type="transmembrane region" description="Helical" evidence="7">
    <location>
        <begin position="445"/>
        <end position="462"/>
    </location>
</feature>
<feature type="transmembrane region" description="Helical" evidence="7">
    <location>
        <begin position="266"/>
        <end position="288"/>
    </location>
</feature>
<evidence type="ECO:0000256" key="1">
    <source>
        <dbReference type="ARBA" id="ARBA00004651"/>
    </source>
</evidence>
<feature type="transmembrane region" description="Helical" evidence="7">
    <location>
        <begin position="31"/>
        <end position="51"/>
    </location>
</feature>
<dbReference type="Pfam" id="PF01943">
    <property type="entry name" value="Polysacc_synt"/>
    <property type="match status" value="1"/>
</dbReference>
<dbReference type="EMBL" id="JQBT01000032">
    <property type="protein sequence ID" value="KRN78893.1"/>
    <property type="molecule type" value="Genomic_DNA"/>
</dbReference>
<gene>
    <name evidence="8" type="ORF">IV52_GL000296</name>
</gene>
<name>A0A0R2JXQ9_9LACO</name>
<comment type="subcellular location">
    <subcellularLocation>
        <location evidence="1">Cell membrane</location>
        <topology evidence="1">Multi-pass membrane protein</topology>
    </subcellularLocation>
</comment>
<proteinExistence type="predicted"/>
<organism evidence="8 9">
    <name type="scientific">Fructilactobacillus lindneri DSM 20690 = JCM 11027</name>
    <dbReference type="NCBI Taxonomy" id="1122148"/>
    <lineage>
        <taxon>Bacteria</taxon>
        <taxon>Bacillati</taxon>
        <taxon>Bacillota</taxon>
        <taxon>Bacilli</taxon>
        <taxon>Lactobacillales</taxon>
        <taxon>Lactobacillaceae</taxon>
        <taxon>Fructilactobacillus</taxon>
    </lineage>
</organism>
<feature type="transmembrane region" description="Helical" evidence="7">
    <location>
        <begin position="313"/>
        <end position="332"/>
    </location>
</feature>
<keyword evidence="3 7" id="KW-0812">Transmembrane</keyword>
<sequence length="560" mass="61707">MDNNFEDNEIEEETEFADSERAKGQMLKGSAWMTVGSILSRILGALYIIPWRLIFGVSLFPIANSLYTQGYNIYSFVLIVAIAGIPSAIAKQVAHYNALNEYGVGVKLYKRGLVLAIAMGILSALILWFAAPFLTNGDDNVIPVIHSLSLAVLIIPTMSLTRGYFQGYQDMSPSAISQFVEQLARVVYMFVSAFVILDIMHGNWVTAVSQSTFAACVGAIFGFLILGWYYWRRRSYYRGLVANSNNKLNVPTNQLYKEIISQATPFVILGAGVTIFSLIDQFTFFNIMRIATNFSESTLQVNYAIFAGNANKLTMIVVSLASSLAIAVVPLLSEAYTKKNKKGMRDQFSNTLILFEFIMIPAALGMAAIAGPLNRTFYGTSNMDFSSNILAFSAIESIPIGLFVVVSAVMQGVSQNKKAVKYFVIGVIVKLITQFPLVYAFGSFGTLISTMAGFIVANELIIHSLKKSFGIEEEKIGNFTAKILFYSLVMYFVALVAVYGLNFLLGFIVNPFSSIMSLIVTVLAASIGGFVYMYLSLRSRIADEVLGKRVQKIRDLLHIS</sequence>
<feature type="region of interest" description="Disordered" evidence="6">
    <location>
        <begin position="1"/>
        <end position="22"/>
    </location>
</feature>
<evidence type="ECO:0000256" key="7">
    <source>
        <dbReference type="SAM" id="Phobius"/>
    </source>
</evidence>
<feature type="transmembrane region" description="Helical" evidence="7">
    <location>
        <begin position="352"/>
        <end position="369"/>
    </location>
</feature>
<dbReference type="PATRIC" id="fig|1122148.6.peg.315"/>
<keyword evidence="5 7" id="KW-0472">Membrane</keyword>
<protein>
    <submittedName>
        <fullName evidence="8">Uncharacterized protein</fullName>
    </submittedName>
</protein>
<keyword evidence="9" id="KW-1185">Reference proteome</keyword>
<feature type="transmembrane region" description="Helical" evidence="7">
    <location>
        <begin position="211"/>
        <end position="231"/>
    </location>
</feature>
<feature type="transmembrane region" description="Helical" evidence="7">
    <location>
        <begin position="71"/>
        <end position="90"/>
    </location>
</feature>
<feature type="transmembrane region" description="Helical" evidence="7">
    <location>
        <begin position="111"/>
        <end position="131"/>
    </location>
</feature>